<feature type="signal peptide" evidence="4">
    <location>
        <begin position="1"/>
        <end position="20"/>
    </location>
</feature>
<dbReference type="RefSeq" id="WP_201692533.1">
    <property type="nucleotide sequence ID" value="NZ_JAEQND010000014.1"/>
</dbReference>
<evidence type="ECO:0000313" key="6">
    <source>
        <dbReference type="EMBL" id="MBL0427899.1"/>
    </source>
</evidence>
<evidence type="ECO:0000256" key="2">
    <source>
        <dbReference type="SAM" id="Coils"/>
    </source>
</evidence>
<name>A0ABS1JUF5_9BURK</name>
<dbReference type="Gene3D" id="1.10.287.470">
    <property type="entry name" value="Helix hairpin bin"/>
    <property type="match status" value="1"/>
</dbReference>
<reference evidence="6 7" key="1">
    <citation type="journal article" date="2017" name="Int. J. Syst. Evol. Microbiol.">
        <title>Ramlibacter alkalitolerans sp. nov., alkali-tolerant bacterium isolated from soil of ginseng.</title>
        <authorList>
            <person name="Lee D.H."/>
            <person name="Cha C.J."/>
        </authorList>
    </citation>
    <scope>NUCLEOTIDE SEQUENCE [LARGE SCALE GENOMIC DNA]</scope>
    <source>
        <strain evidence="6 7">KACC 19305</strain>
    </source>
</reference>
<dbReference type="InterPro" id="IPR006143">
    <property type="entry name" value="RND_pump_MFP"/>
</dbReference>
<comment type="similarity">
    <text evidence="1">Belongs to the membrane fusion protein (MFP) (TC 8.A.1) family.</text>
</comment>
<dbReference type="PANTHER" id="PTHR30469">
    <property type="entry name" value="MULTIDRUG RESISTANCE PROTEIN MDTA"/>
    <property type="match status" value="1"/>
</dbReference>
<sequence length="311" mass="33258">MNNRRWVLAGCFLAPLAVSAAQPLGCLIEPFRISEVGSPVIGVIDRTLVERGDRVTAGQPLAVLRSDVERQSVAVALSKAEAVGELQAANANAVLARQKLARALDLANQQFISSQALEQARAEAQVAENRLVQAREQRAVFTREHELAQAQLGQRTIRSPISGVIVDRYLSAGERVEEKPMFRVAMVNPLRVEVVLPSSFYGAVHQGMPVTITPEFPGAAARVAKVTLVDKVIDGASNTFRLRLELPNPDLSLPAGLRCKADLGALATAAAGKGEERLTQAARFGAARPAPSVLPRLPGDPLLVTSPRARP</sequence>
<feature type="coiled-coil region" evidence="2">
    <location>
        <begin position="117"/>
        <end position="144"/>
    </location>
</feature>
<keyword evidence="2" id="KW-0175">Coiled coil</keyword>
<proteinExistence type="inferred from homology"/>
<evidence type="ECO:0000256" key="4">
    <source>
        <dbReference type="SAM" id="SignalP"/>
    </source>
</evidence>
<dbReference type="Pfam" id="PF25973">
    <property type="entry name" value="BSH_CzcB"/>
    <property type="match status" value="1"/>
</dbReference>
<keyword evidence="4" id="KW-0732">Signal</keyword>
<dbReference type="Proteomes" id="UP000622707">
    <property type="component" value="Unassembled WGS sequence"/>
</dbReference>
<evidence type="ECO:0000256" key="3">
    <source>
        <dbReference type="SAM" id="MobiDB-lite"/>
    </source>
</evidence>
<accession>A0ABS1JUF5</accession>
<dbReference type="Gene3D" id="2.40.50.100">
    <property type="match status" value="1"/>
</dbReference>
<dbReference type="PANTHER" id="PTHR30469:SF15">
    <property type="entry name" value="HLYD FAMILY OF SECRETION PROTEINS"/>
    <property type="match status" value="1"/>
</dbReference>
<gene>
    <name evidence="6" type="ORF">JI746_22520</name>
</gene>
<evidence type="ECO:0000256" key="1">
    <source>
        <dbReference type="ARBA" id="ARBA00009477"/>
    </source>
</evidence>
<organism evidence="6 7">
    <name type="scientific">Ramlibacter alkalitolerans</name>
    <dbReference type="NCBI Taxonomy" id="2039631"/>
    <lineage>
        <taxon>Bacteria</taxon>
        <taxon>Pseudomonadati</taxon>
        <taxon>Pseudomonadota</taxon>
        <taxon>Betaproteobacteria</taxon>
        <taxon>Burkholderiales</taxon>
        <taxon>Comamonadaceae</taxon>
        <taxon>Ramlibacter</taxon>
    </lineage>
</organism>
<dbReference type="InterPro" id="IPR058647">
    <property type="entry name" value="BSH_CzcB-like"/>
</dbReference>
<feature type="domain" description="CzcB-like barrel-sandwich hybrid" evidence="5">
    <location>
        <begin position="33"/>
        <end position="185"/>
    </location>
</feature>
<evidence type="ECO:0000259" key="5">
    <source>
        <dbReference type="Pfam" id="PF25973"/>
    </source>
</evidence>
<evidence type="ECO:0000313" key="7">
    <source>
        <dbReference type="Proteomes" id="UP000622707"/>
    </source>
</evidence>
<dbReference type="SUPFAM" id="SSF111369">
    <property type="entry name" value="HlyD-like secretion proteins"/>
    <property type="match status" value="1"/>
</dbReference>
<protein>
    <submittedName>
        <fullName evidence="6">Efflux RND transporter periplasmic adaptor subunit</fullName>
    </submittedName>
</protein>
<keyword evidence="7" id="KW-1185">Reference proteome</keyword>
<dbReference type="EMBL" id="JAEQND010000014">
    <property type="protein sequence ID" value="MBL0427899.1"/>
    <property type="molecule type" value="Genomic_DNA"/>
</dbReference>
<comment type="caution">
    <text evidence="6">The sequence shown here is derived from an EMBL/GenBank/DDBJ whole genome shotgun (WGS) entry which is preliminary data.</text>
</comment>
<dbReference type="Gene3D" id="2.40.30.170">
    <property type="match status" value="1"/>
</dbReference>
<feature type="region of interest" description="Disordered" evidence="3">
    <location>
        <begin position="289"/>
        <end position="311"/>
    </location>
</feature>
<feature type="chain" id="PRO_5046702773" evidence="4">
    <location>
        <begin position="21"/>
        <end position="311"/>
    </location>
</feature>
<dbReference type="NCBIfam" id="TIGR01730">
    <property type="entry name" value="RND_mfp"/>
    <property type="match status" value="1"/>
</dbReference>